<gene>
    <name evidence="2" type="ORF">SAMN05661030_3942</name>
</gene>
<keyword evidence="3" id="KW-1185">Reference proteome</keyword>
<evidence type="ECO:0000313" key="2">
    <source>
        <dbReference type="EMBL" id="SFD66491.1"/>
    </source>
</evidence>
<dbReference type="AlphaFoldDB" id="A0A1I1U6I5"/>
<dbReference type="InterPro" id="IPR045745">
    <property type="entry name" value="HTH_58_Actinobacteria-type"/>
</dbReference>
<evidence type="ECO:0000313" key="3">
    <source>
        <dbReference type="Proteomes" id="UP000199022"/>
    </source>
</evidence>
<protein>
    <recommendedName>
        <fullName evidence="1">Helix-turn-helix domain-containing protein</fullName>
    </recommendedName>
</protein>
<dbReference type="Gene3D" id="1.10.10.60">
    <property type="entry name" value="Homeodomain-like"/>
    <property type="match status" value="1"/>
</dbReference>
<dbReference type="RefSeq" id="WP_091563620.1">
    <property type="nucleotide sequence ID" value="NZ_BNAC01000001.1"/>
</dbReference>
<reference evidence="3" key="1">
    <citation type="submission" date="2016-10" db="EMBL/GenBank/DDBJ databases">
        <authorList>
            <person name="Varghese N."/>
            <person name="Submissions S."/>
        </authorList>
    </citation>
    <scope>NUCLEOTIDE SEQUENCE [LARGE SCALE GENOMIC DNA]</scope>
    <source>
        <strain evidence="3">DSM 45962</strain>
    </source>
</reference>
<dbReference type="OrthoDB" id="5193639at2"/>
<feature type="domain" description="Helix-turn-helix" evidence="1">
    <location>
        <begin position="29"/>
        <end position="79"/>
    </location>
</feature>
<organism evidence="2 3">
    <name type="scientific">Klenkia taihuensis</name>
    <dbReference type="NCBI Taxonomy" id="1225127"/>
    <lineage>
        <taxon>Bacteria</taxon>
        <taxon>Bacillati</taxon>
        <taxon>Actinomycetota</taxon>
        <taxon>Actinomycetes</taxon>
        <taxon>Geodermatophilales</taxon>
        <taxon>Geodermatophilaceae</taxon>
        <taxon>Klenkia</taxon>
    </lineage>
</organism>
<dbReference type="Pfam" id="PF19575">
    <property type="entry name" value="HTH_58"/>
    <property type="match status" value="1"/>
</dbReference>
<dbReference type="Proteomes" id="UP000199022">
    <property type="component" value="Unassembled WGS sequence"/>
</dbReference>
<evidence type="ECO:0000259" key="1">
    <source>
        <dbReference type="Pfam" id="PF19575"/>
    </source>
</evidence>
<proteinExistence type="predicted"/>
<dbReference type="EMBL" id="FOMD01000005">
    <property type="protein sequence ID" value="SFD66491.1"/>
    <property type="molecule type" value="Genomic_DNA"/>
</dbReference>
<name>A0A1I1U6I5_9ACTN</name>
<accession>A0A1I1U6I5</accession>
<sequence length="89" mass="10052">MVYPPRPQLAPEPEFAGTSVDGRFLDRELRARLDAYIVTAYTQGRSLREIGELVDRSQTAVRRVLHAHDVPLRPVGAARTGARRRSQRT</sequence>